<dbReference type="SUPFAM" id="SSF51182">
    <property type="entry name" value="RmlC-like cupins"/>
    <property type="match status" value="1"/>
</dbReference>
<dbReference type="InterPro" id="IPR014710">
    <property type="entry name" value="RmlC-like_jellyroll"/>
</dbReference>
<dbReference type="AlphaFoldDB" id="A0A0Q3TFQ5"/>
<sequence length="109" mass="12299">MKISKVTKEFNNEATNHILFQHIDNESVVKMGYVTVPPGERVPKEGLSCHDEDEYSYILKGCMTTQSGDEEMKKVAKGSATFIPANEKHWALNEGEEPCEIVYALVKHK</sequence>
<gene>
    <name evidence="2" type="ORF">AN964_04625</name>
</gene>
<dbReference type="PATRIC" id="fig|157838.3.peg.1027"/>
<accession>A0A0Q3TFQ5</accession>
<evidence type="ECO:0000313" key="3">
    <source>
        <dbReference type="Proteomes" id="UP000051888"/>
    </source>
</evidence>
<name>A0A0Q3TFQ5_9BACI</name>
<reference evidence="2 3" key="1">
    <citation type="submission" date="2015-09" db="EMBL/GenBank/DDBJ databases">
        <title>Genome sequencing project for genomic taxonomy and phylogenomics of Bacillus-like bacteria.</title>
        <authorList>
            <person name="Liu B."/>
            <person name="Wang J."/>
            <person name="Zhu Y."/>
            <person name="Liu G."/>
            <person name="Chen Q."/>
            <person name="Chen Z."/>
            <person name="Lan J."/>
            <person name="Che J."/>
            <person name="Ge C."/>
            <person name="Shi H."/>
            <person name="Pan Z."/>
            <person name="Liu X."/>
        </authorList>
    </citation>
    <scope>NUCLEOTIDE SEQUENCE [LARGE SCALE GENOMIC DNA]</scope>
    <source>
        <strain evidence="2 3">LMG 18435</strain>
    </source>
</reference>
<dbReference type="Gene3D" id="2.60.120.10">
    <property type="entry name" value="Jelly Rolls"/>
    <property type="match status" value="1"/>
</dbReference>
<feature type="domain" description="Cupin type-2" evidence="1">
    <location>
        <begin position="33"/>
        <end position="102"/>
    </location>
</feature>
<dbReference type="Pfam" id="PF07883">
    <property type="entry name" value="Cupin_2"/>
    <property type="match status" value="1"/>
</dbReference>
<proteinExistence type="predicted"/>
<keyword evidence="3" id="KW-1185">Reference proteome</keyword>
<dbReference type="STRING" id="157838.AN964_04625"/>
<evidence type="ECO:0000313" key="2">
    <source>
        <dbReference type="EMBL" id="KQL52870.1"/>
    </source>
</evidence>
<comment type="caution">
    <text evidence="2">The sequence shown here is derived from an EMBL/GenBank/DDBJ whole genome shotgun (WGS) entry which is preliminary data.</text>
</comment>
<dbReference type="OrthoDB" id="25744at2"/>
<dbReference type="InterPro" id="IPR011051">
    <property type="entry name" value="RmlC_Cupin_sf"/>
</dbReference>
<evidence type="ECO:0000259" key="1">
    <source>
        <dbReference type="Pfam" id="PF07883"/>
    </source>
</evidence>
<dbReference type="RefSeq" id="WP_055738579.1">
    <property type="nucleotide sequence ID" value="NZ_JAAIWL010000018.1"/>
</dbReference>
<dbReference type="Proteomes" id="UP000051888">
    <property type="component" value="Unassembled WGS sequence"/>
</dbReference>
<dbReference type="EMBL" id="LJJC01000004">
    <property type="protein sequence ID" value="KQL52870.1"/>
    <property type="molecule type" value="Genomic_DNA"/>
</dbReference>
<dbReference type="InterPro" id="IPR013096">
    <property type="entry name" value="Cupin_2"/>
</dbReference>
<organism evidence="2 3">
    <name type="scientific">Heyndrickxia shackletonii</name>
    <dbReference type="NCBI Taxonomy" id="157838"/>
    <lineage>
        <taxon>Bacteria</taxon>
        <taxon>Bacillati</taxon>
        <taxon>Bacillota</taxon>
        <taxon>Bacilli</taxon>
        <taxon>Bacillales</taxon>
        <taxon>Bacillaceae</taxon>
        <taxon>Heyndrickxia</taxon>
    </lineage>
</organism>
<protein>
    <recommendedName>
        <fullName evidence="1">Cupin type-2 domain-containing protein</fullName>
    </recommendedName>
</protein>